<evidence type="ECO:0000259" key="9">
    <source>
        <dbReference type="Pfam" id="PF21082"/>
    </source>
</evidence>
<feature type="transmembrane region" description="Helical" evidence="7">
    <location>
        <begin position="154"/>
        <end position="175"/>
    </location>
</feature>
<accession>A0AA42DPG2</accession>
<dbReference type="PANTHER" id="PTHR43634:SF2">
    <property type="entry name" value="LOW CONDUCTANCE MECHANOSENSITIVE CHANNEL YNAI"/>
    <property type="match status" value="1"/>
</dbReference>
<feature type="transmembrane region" description="Helical" evidence="7">
    <location>
        <begin position="107"/>
        <end position="133"/>
    </location>
</feature>
<dbReference type="Pfam" id="PF21082">
    <property type="entry name" value="MS_channel_3rd"/>
    <property type="match status" value="1"/>
</dbReference>
<dbReference type="InterPro" id="IPR049278">
    <property type="entry name" value="MS_channel_C"/>
</dbReference>
<keyword evidence="3" id="KW-1003">Cell membrane</keyword>
<feature type="domain" description="Mechanosensitive ion channel MscS" evidence="8">
    <location>
        <begin position="203"/>
        <end position="269"/>
    </location>
</feature>
<dbReference type="InterPro" id="IPR023408">
    <property type="entry name" value="MscS_beta-dom_sf"/>
</dbReference>
<comment type="subcellular location">
    <subcellularLocation>
        <location evidence="1">Cell membrane</location>
        <topology evidence="1">Multi-pass membrane protein</topology>
    </subcellularLocation>
</comment>
<dbReference type="InterPro" id="IPR049142">
    <property type="entry name" value="MS_channel_1st"/>
</dbReference>
<evidence type="ECO:0000313" key="12">
    <source>
        <dbReference type="Proteomes" id="UP001169242"/>
    </source>
</evidence>
<dbReference type="InterPro" id="IPR006685">
    <property type="entry name" value="MscS_channel_2nd"/>
</dbReference>
<dbReference type="PANTHER" id="PTHR43634">
    <property type="entry name" value="OW CONDUCTANCE MECHANOSENSITIVE CHANNEL"/>
    <property type="match status" value="1"/>
</dbReference>
<keyword evidence="5 7" id="KW-1133">Transmembrane helix</keyword>
<feature type="domain" description="Mechanosensitive ion channel transmembrane helices 2/3" evidence="10">
    <location>
        <begin position="161"/>
        <end position="201"/>
    </location>
</feature>
<dbReference type="InterPro" id="IPR011066">
    <property type="entry name" value="MscS_channel_C_sf"/>
</dbReference>
<evidence type="ECO:0000259" key="8">
    <source>
        <dbReference type="Pfam" id="PF00924"/>
    </source>
</evidence>
<dbReference type="RefSeq" id="WP_053985174.1">
    <property type="nucleotide sequence ID" value="NZ_JAQIFT010000048.1"/>
</dbReference>
<evidence type="ECO:0000259" key="10">
    <source>
        <dbReference type="Pfam" id="PF21088"/>
    </source>
</evidence>
<dbReference type="SUPFAM" id="SSF82689">
    <property type="entry name" value="Mechanosensitive channel protein MscS (YggB), C-terminal domain"/>
    <property type="match status" value="1"/>
</dbReference>
<comment type="similarity">
    <text evidence="2">Belongs to the MscS (TC 1.A.23) family.</text>
</comment>
<feature type="transmembrane region" description="Helical" evidence="7">
    <location>
        <begin position="181"/>
        <end position="201"/>
    </location>
</feature>
<keyword evidence="4 7" id="KW-0812">Transmembrane</keyword>
<dbReference type="Gene3D" id="1.10.287.1260">
    <property type="match status" value="1"/>
</dbReference>
<dbReference type="InterPro" id="IPR011014">
    <property type="entry name" value="MscS_channel_TM-2"/>
</dbReference>
<dbReference type="GO" id="GO:0055085">
    <property type="term" value="P:transmembrane transport"/>
    <property type="evidence" value="ECO:0007669"/>
    <property type="project" value="InterPro"/>
</dbReference>
<evidence type="ECO:0000256" key="1">
    <source>
        <dbReference type="ARBA" id="ARBA00004651"/>
    </source>
</evidence>
<feature type="transmembrane region" description="Helical" evidence="7">
    <location>
        <begin position="68"/>
        <end position="87"/>
    </location>
</feature>
<gene>
    <name evidence="11" type="ORF">PBV87_13265</name>
</gene>
<dbReference type="EMBL" id="JAQIFT010000048">
    <property type="protein sequence ID" value="MDA3732456.1"/>
    <property type="molecule type" value="Genomic_DNA"/>
</dbReference>
<evidence type="ECO:0000256" key="5">
    <source>
        <dbReference type="ARBA" id="ARBA00022989"/>
    </source>
</evidence>
<dbReference type="Gene3D" id="2.30.30.60">
    <property type="match status" value="1"/>
</dbReference>
<organism evidence="11 12">
    <name type="scientific">Holtiella tumoricola</name>
    <dbReference type="NCBI Taxonomy" id="3018743"/>
    <lineage>
        <taxon>Bacteria</taxon>
        <taxon>Bacillati</taxon>
        <taxon>Bacillota</taxon>
        <taxon>Clostridia</taxon>
        <taxon>Lachnospirales</taxon>
        <taxon>Cellulosilyticaceae</taxon>
        <taxon>Holtiella</taxon>
    </lineage>
</organism>
<feature type="domain" description="Mechanosensitive ion channel MscS C-terminal" evidence="9">
    <location>
        <begin position="276"/>
        <end position="362"/>
    </location>
</feature>
<evidence type="ECO:0000256" key="7">
    <source>
        <dbReference type="SAM" id="Phobius"/>
    </source>
</evidence>
<keyword evidence="6 7" id="KW-0472">Membrane</keyword>
<feature type="transmembrane region" description="Helical" evidence="7">
    <location>
        <begin position="15"/>
        <end position="32"/>
    </location>
</feature>
<evidence type="ECO:0000256" key="4">
    <source>
        <dbReference type="ARBA" id="ARBA00022692"/>
    </source>
</evidence>
<dbReference type="Proteomes" id="UP001169242">
    <property type="component" value="Unassembled WGS sequence"/>
</dbReference>
<evidence type="ECO:0000256" key="6">
    <source>
        <dbReference type="ARBA" id="ARBA00023136"/>
    </source>
</evidence>
<evidence type="ECO:0000313" key="11">
    <source>
        <dbReference type="EMBL" id="MDA3732456.1"/>
    </source>
</evidence>
<dbReference type="GO" id="GO:0005886">
    <property type="term" value="C:plasma membrane"/>
    <property type="evidence" value="ECO:0007669"/>
    <property type="project" value="UniProtKB-SubCell"/>
</dbReference>
<dbReference type="SUPFAM" id="SSF50182">
    <property type="entry name" value="Sm-like ribonucleoproteins"/>
    <property type="match status" value="1"/>
</dbReference>
<dbReference type="Pfam" id="PF00924">
    <property type="entry name" value="MS_channel_2nd"/>
    <property type="match status" value="1"/>
</dbReference>
<dbReference type="Pfam" id="PF21088">
    <property type="entry name" value="MS_channel_1st"/>
    <property type="match status" value="1"/>
</dbReference>
<proteinExistence type="inferred from homology"/>
<evidence type="ECO:0000256" key="2">
    <source>
        <dbReference type="ARBA" id="ARBA00008017"/>
    </source>
</evidence>
<name>A0AA42DPG2_9FIRM</name>
<dbReference type="Gene3D" id="3.30.70.100">
    <property type="match status" value="1"/>
</dbReference>
<dbReference type="AlphaFoldDB" id="A0AA42DPG2"/>
<evidence type="ECO:0000256" key="3">
    <source>
        <dbReference type="ARBA" id="ARBA00022475"/>
    </source>
</evidence>
<protein>
    <submittedName>
        <fullName evidence="11">Mechanosensitive ion channel family protein</fullName>
    </submittedName>
</protein>
<dbReference type="SUPFAM" id="SSF82861">
    <property type="entry name" value="Mechanosensitive channel protein MscS (YggB), transmembrane region"/>
    <property type="match status" value="1"/>
</dbReference>
<dbReference type="InterPro" id="IPR010920">
    <property type="entry name" value="LSM_dom_sf"/>
</dbReference>
<comment type="caution">
    <text evidence="11">The sequence shown here is derived from an EMBL/GenBank/DDBJ whole genome shotgun (WGS) entry which is preliminary data.</text>
</comment>
<reference evidence="11" key="1">
    <citation type="journal article" date="2023" name="Int. J. Syst. Evol. Microbiol.">
        <title>&lt;i&gt;Holtiella tumoricola&lt;/i&gt; gen. nov. sp. nov., isolated from a human clinical sample.</title>
        <authorList>
            <person name="Allen-Vercoe E."/>
            <person name="Daigneault M.C."/>
            <person name="Vancuren S.J."/>
            <person name="Cochrane K."/>
            <person name="O'Neal L.L."/>
            <person name="Sankaranarayanan K."/>
            <person name="Lawson P.A."/>
        </authorList>
    </citation>
    <scope>NUCLEOTIDE SEQUENCE</scope>
    <source>
        <strain evidence="11">CC70A</strain>
    </source>
</reference>
<sequence>MKLFDLFSIPKPYQFYIHLGLALFVTLALLLLSKTLRKMIIKFFTHFDNKIPNFLEELNMAIAKPLDYWLRLTSIYIGLLMSPFVIYTHFTQTELYINETLQLSFAIFPTTLVHTLYGLICIALITWGTYNSVNLYEMALVGIGSRFTTLDHTLLIRFTSKIIRLAIIILGAMLMISQLNINIAGILTGVGLGGVAFTFIAKDTLTNIMSGVVLMVDRPFTIGDWVQCGSIEGIIEDVSFRSTRIRTFEQGLVIVPNATLANDNILNWSTMPKRRVRFSLGVTYSTSRQKLELLMSKLKESLAQFDTIEKDTSLVYFDDFGDFSLNIIVLFYTFQTDLKSYSALKQQVNLEIMRLAEELDVDIAFPTQTIQIQNSEQ</sequence>
<dbReference type="InterPro" id="IPR045042">
    <property type="entry name" value="YnaI-like"/>
</dbReference>
<keyword evidence="12" id="KW-1185">Reference proteome</keyword>